<gene>
    <name evidence="3" type="ORF">M6B22_02710</name>
</gene>
<dbReference type="SUPFAM" id="SSF50118">
    <property type="entry name" value="Cell growth inhibitor/plasmid maintenance toxic component"/>
    <property type="match status" value="1"/>
</dbReference>
<reference evidence="3" key="1">
    <citation type="submission" date="2022-05" db="EMBL/GenBank/DDBJ databases">
        <title>Jatrophihabitans sp. SB3-54 whole genome sequence.</title>
        <authorList>
            <person name="Suh M.K."/>
            <person name="Eom M.K."/>
            <person name="Kim J.S."/>
            <person name="Kim H.S."/>
            <person name="Do H.E."/>
            <person name="Shin Y.K."/>
            <person name="Lee J.-S."/>
        </authorList>
    </citation>
    <scope>NUCLEOTIDE SEQUENCE</scope>
    <source>
        <strain evidence="3">SB3-54</strain>
    </source>
</reference>
<keyword evidence="4" id="KW-1185">Reference proteome</keyword>
<dbReference type="EMBL" id="CP097463">
    <property type="protein sequence ID" value="WAX57689.1"/>
    <property type="molecule type" value="Genomic_DNA"/>
</dbReference>
<protein>
    <submittedName>
        <fullName evidence="3">Type II toxin-antitoxin system PemK/MazF family toxin</fullName>
    </submittedName>
</protein>
<name>A0ABY7K2W0_9ACTN</name>
<evidence type="ECO:0000256" key="1">
    <source>
        <dbReference type="ARBA" id="ARBA00007521"/>
    </source>
</evidence>
<proteinExistence type="inferred from homology"/>
<dbReference type="RefSeq" id="WP_269444236.1">
    <property type="nucleotide sequence ID" value="NZ_CP097463.1"/>
</dbReference>
<sequence>MRRAEIWTASGGPDHAGKSRPAVIVQDDRFDTDSITLCPFTTDPTDAPLFRLVVEATPATGLSATSRLMVDKITTVRRAKLSERIGELDDADIVRLNRAVVTFVGIANSRQAT</sequence>
<evidence type="ECO:0000256" key="2">
    <source>
        <dbReference type="ARBA" id="ARBA00022649"/>
    </source>
</evidence>
<dbReference type="InterPro" id="IPR011067">
    <property type="entry name" value="Plasmid_toxin/cell-grow_inhib"/>
</dbReference>
<comment type="similarity">
    <text evidence="1">Belongs to the PemK/MazF family.</text>
</comment>
<dbReference type="Gene3D" id="2.30.30.110">
    <property type="match status" value="1"/>
</dbReference>
<organism evidence="3 4">
    <name type="scientific">Jatrophihabitans cynanchi</name>
    <dbReference type="NCBI Taxonomy" id="2944128"/>
    <lineage>
        <taxon>Bacteria</taxon>
        <taxon>Bacillati</taxon>
        <taxon>Actinomycetota</taxon>
        <taxon>Actinomycetes</taxon>
        <taxon>Jatrophihabitantales</taxon>
        <taxon>Jatrophihabitantaceae</taxon>
        <taxon>Jatrophihabitans</taxon>
    </lineage>
</organism>
<dbReference type="Pfam" id="PF02452">
    <property type="entry name" value="PemK_toxin"/>
    <property type="match status" value="1"/>
</dbReference>
<dbReference type="Proteomes" id="UP001164693">
    <property type="component" value="Chromosome"/>
</dbReference>
<dbReference type="PANTHER" id="PTHR33988">
    <property type="entry name" value="ENDORIBONUCLEASE MAZF-RELATED"/>
    <property type="match status" value="1"/>
</dbReference>
<accession>A0ABY7K2W0</accession>
<evidence type="ECO:0000313" key="4">
    <source>
        <dbReference type="Proteomes" id="UP001164693"/>
    </source>
</evidence>
<dbReference type="InterPro" id="IPR003477">
    <property type="entry name" value="PemK-like"/>
</dbReference>
<dbReference type="PANTHER" id="PTHR33988:SF1">
    <property type="entry name" value="ENDORIBONUCLEASE MAZF7-RELATED"/>
    <property type="match status" value="1"/>
</dbReference>
<keyword evidence="2" id="KW-1277">Toxin-antitoxin system</keyword>
<evidence type="ECO:0000313" key="3">
    <source>
        <dbReference type="EMBL" id="WAX57689.1"/>
    </source>
</evidence>